<protein>
    <recommendedName>
        <fullName evidence="3">DUF1841 family protein</fullName>
    </recommendedName>
</protein>
<comment type="caution">
    <text evidence="1">The sequence shown here is derived from an EMBL/GenBank/DDBJ whole genome shotgun (WGS) entry which is preliminary data.</text>
</comment>
<reference evidence="1 2" key="1">
    <citation type="submission" date="2019-02" db="EMBL/GenBank/DDBJ databases">
        <title>Draft genome sequence of Amycolatopsis sp. 8-3EHSu isolated from roots of Suaeda maritima.</title>
        <authorList>
            <person name="Duangmal K."/>
            <person name="Chantavorakit T."/>
        </authorList>
    </citation>
    <scope>NUCLEOTIDE SEQUENCE [LARGE SCALE GENOMIC DNA]</scope>
    <source>
        <strain evidence="1 2">8-3EHSu</strain>
    </source>
</reference>
<keyword evidence="2" id="KW-1185">Reference proteome</keyword>
<gene>
    <name evidence="1" type="ORF">EWH70_21150</name>
</gene>
<evidence type="ECO:0000313" key="2">
    <source>
        <dbReference type="Proteomes" id="UP000292003"/>
    </source>
</evidence>
<name>A0A4Q7J5U8_9PSEU</name>
<proteinExistence type="predicted"/>
<sequence>MSPVSRARKKKKTARPQAEPTINSLFRESLREVAALGAEPSLLDLEVLVSSLIADWWAEDLEIGSELIEYAGRKRTPAAVVLLAALAELAPTTGLRAEAAGTLADVVARGLPKPAWLDRLGTATPGTCWAAVDDYGDATTILAEFDYPDEPHGILAVVEFDGTVTEAVIVDTDHEMLAEVRELGEEFPPGRARRMIEDGLVDTPEHAGETDDFLALTLARCALLGEREPADPPVQLDPDDVVEEFLRDSVVTDTPEARECVRALVEFGLTAEPADPLRVGPEKLARFLEANFDTELLAVDEVLPAWAAWAAGHDDLTQELLDELLAEVDDMLDEFNGVEPGDPYTRDLDEDDPDLEDVRTRRLFAVPEAVTEIGGDVVSLNPADVEQRHLLVLGEHPEFHELIANDELDDERSRWLAIRWTLADQLWHGFPHETWVTAERLLERGLSRDEVLTQLGTALAGSLDGDEVNLDAYQEALAAL</sequence>
<dbReference type="OrthoDB" id="5170563at2"/>
<accession>A0A4Q7J5U8</accession>
<dbReference type="RefSeq" id="WP_130477185.1">
    <property type="nucleotide sequence ID" value="NZ_SFCC01000010.1"/>
</dbReference>
<organism evidence="1 2">
    <name type="scientific">Amycolatopsis suaedae</name>
    <dbReference type="NCBI Taxonomy" id="2510978"/>
    <lineage>
        <taxon>Bacteria</taxon>
        <taxon>Bacillati</taxon>
        <taxon>Actinomycetota</taxon>
        <taxon>Actinomycetes</taxon>
        <taxon>Pseudonocardiales</taxon>
        <taxon>Pseudonocardiaceae</taxon>
        <taxon>Amycolatopsis</taxon>
    </lineage>
</organism>
<evidence type="ECO:0008006" key="3">
    <source>
        <dbReference type="Google" id="ProtNLM"/>
    </source>
</evidence>
<dbReference type="EMBL" id="SFCC01000010">
    <property type="protein sequence ID" value="RZQ62092.1"/>
    <property type="molecule type" value="Genomic_DNA"/>
</dbReference>
<dbReference type="AlphaFoldDB" id="A0A4Q7J5U8"/>
<dbReference type="Proteomes" id="UP000292003">
    <property type="component" value="Unassembled WGS sequence"/>
</dbReference>
<evidence type="ECO:0000313" key="1">
    <source>
        <dbReference type="EMBL" id="RZQ62092.1"/>
    </source>
</evidence>